<keyword evidence="3 6" id="KW-0812">Transmembrane</keyword>
<name>A0AAV9RCL8_9TELE</name>
<proteinExistence type="inferred from homology"/>
<dbReference type="EMBL" id="JAHHUM010002054">
    <property type="protein sequence ID" value="KAK5606709.1"/>
    <property type="molecule type" value="Genomic_DNA"/>
</dbReference>
<dbReference type="AlphaFoldDB" id="A0AAV9RCL8"/>
<evidence type="ECO:0000256" key="6">
    <source>
        <dbReference type="RuleBase" id="RU361216"/>
    </source>
</evidence>
<evidence type="ECO:0000313" key="8">
    <source>
        <dbReference type="EMBL" id="KAK5606709.1"/>
    </source>
</evidence>
<dbReference type="Proteomes" id="UP001311232">
    <property type="component" value="Unassembled WGS sequence"/>
</dbReference>
<feature type="transmembrane region" description="Helical" evidence="6">
    <location>
        <begin position="21"/>
        <end position="45"/>
    </location>
</feature>
<dbReference type="PANTHER" id="PTHR11958:SF63">
    <property type="entry name" value="AMINO ACID TRANSPORTER"/>
    <property type="match status" value="1"/>
</dbReference>
<keyword evidence="2 6" id="KW-0813">Transport</keyword>
<protein>
    <recommendedName>
        <fullName evidence="6">Amino acid transporter</fullName>
    </recommendedName>
</protein>
<feature type="region of interest" description="Disordered" evidence="7">
    <location>
        <begin position="139"/>
        <end position="159"/>
    </location>
</feature>
<evidence type="ECO:0000256" key="7">
    <source>
        <dbReference type="SAM" id="MobiDB-lite"/>
    </source>
</evidence>
<organism evidence="8 9">
    <name type="scientific">Crenichthys baileyi</name>
    <name type="common">White River springfish</name>
    <dbReference type="NCBI Taxonomy" id="28760"/>
    <lineage>
        <taxon>Eukaryota</taxon>
        <taxon>Metazoa</taxon>
        <taxon>Chordata</taxon>
        <taxon>Craniata</taxon>
        <taxon>Vertebrata</taxon>
        <taxon>Euteleostomi</taxon>
        <taxon>Actinopterygii</taxon>
        <taxon>Neopterygii</taxon>
        <taxon>Teleostei</taxon>
        <taxon>Neoteleostei</taxon>
        <taxon>Acanthomorphata</taxon>
        <taxon>Ovalentaria</taxon>
        <taxon>Atherinomorphae</taxon>
        <taxon>Cyprinodontiformes</taxon>
        <taxon>Goodeidae</taxon>
        <taxon>Crenichthys</taxon>
    </lineage>
</organism>
<reference evidence="8 9" key="1">
    <citation type="submission" date="2021-06" db="EMBL/GenBank/DDBJ databases">
        <authorList>
            <person name="Palmer J.M."/>
        </authorList>
    </citation>
    <scope>NUCLEOTIDE SEQUENCE [LARGE SCALE GENOMIC DNA]</scope>
    <source>
        <strain evidence="8 9">MEX-2019</strain>
        <tissue evidence="8">Muscle</tissue>
    </source>
</reference>
<accession>A0AAV9RCL8</accession>
<dbReference type="SUPFAM" id="SSF118215">
    <property type="entry name" value="Proton glutamate symport protein"/>
    <property type="match status" value="1"/>
</dbReference>
<evidence type="ECO:0000256" key="5">
    <source>
        <dbReference type="ARBA" id="ARBA00023136"/>
    </source>
</evidence>
<dbReference type="Gene3D" id="1.10.3860.10">
    <property type="entry name" value="Sodium:dicarboxylate symporter"/>
    <property type="match status" value="1"/>
</dbReference>
<sequence>MPFTSSCCRECNKIDSRIISFMLPIATNININGTALYEAVAVVFIAQLNNIDLDFHLLFTVGITAAAFCFISRGAPARGAMMPLFVLNAVGLPVRDVWILVPVEWILDHFTTVVNVLGDCIGVALVHILSREELSTAEQHRDRARTEDSEGAREQETAM</sequence>
<comment type="similarity">
    <text evidence="6">Belongs to the dicarboxylate/amino acid:cation symporter (DAACS) (TC 2.A.23) family.</text>
</comment>
<feature type="transmembrane region" description="Helical" evidence="6">
    <location>
        <begin position="57"/>
        <end position="75"/>
    </location>
</feature>
<dbReference type="GO" id="GO:0015501">
    <property type="term" value="F:glutamate:sodium symporter activity"/>
    <property type="evidence" value="ECO:0007669"/>
    <property type="project" value="TreeGrafter"/>
</dbReference>
<evidence type="ECO:0000256" key="2">
    <source>
        <dbReference type="ARBA" id="ARBA00022448"/>
    </source>
</evidence>
<comment type="caution">
    <text evidence="6">Lacks conserved residue(s) required for the propagation of feature annotation.</text>
</comment>
<evidence type="ECO:0000256" key="3">
    <source>
        <dbReference type="ARBA" id="ARBA00022692"/>
    </source>
</evidence>
<dbReference type="PANTHER" id="PTHR11958">
    <property type="entry name" value="SODIUM/DICARBOXYLATE SYMPORTER-RELATED"/>
    <property type="match status" value="1"/>
</dbReference>
<dbReference type="InterPro" id="IPR036458">
    <property type="entry name" value="Na:dicarbo_symporter_sf"/>
</dbReference>
<comment type="caution">
    <text evidence="8">The sequence shown here is derived from an EMBL/GenBank/DDBJ whole genome shotgun (WGS) entry which is preliminary data.</text>
</comment>
<dbReference type="GO" id="GO:0015175">
    <property type="term" value="F:neutral L-amino acid transmembrane transporter activity"/>
    <property type="evidence" value="ECO:0007669"/>
    <property type="project" value="TreeGrafter"/>
</dbReference>
<evidence type="ECO:0000256" key="1">
    <source>
        <dbReference type="ARBA" id="ARBA00004141"/>
    </source>
</evidence>
<dbReference type="InterPro" id="IPR050746">
    <property type="entry name" value="DAACS"/>
</dbReference>
<keyword evidence="6" id="KW-0769">Symport</keyword>
<dbReference type="PRINTS" id="PR00173">
    <property type="entry name" value="EDTRNSPORT"/>
</dbReference>
<dbReference type="GO" id="GO:0005313">
    <property type="term" value="F:L-glutamate transmembrane transporter activity"/>
    <property type="evidence" value="ECO:0007669"/>
    <property type="project" value="TreeGrafter"/>
</dbReference>
<dbReference type="InterPro" id="IPR001991">
    <property type="entry name" value="Na-dicarboxylate_symporter"/>
</dbReference>
<dbReference type="GO" id="GO:0005886">
    <property type="term" value="C:plasma membrane"/>
    <property type="evidence" value="ECO:0007669"/>
    <property type="project" value="TreeGrafter"/>
</dbReference>
<keyword evidence="9" id="KW-1185">Reference proteome</keyword>
<comment type="subcellular location">
    <subcellularLocation>
        <location evidence="1 6">Membrane</location>
        <topology evidence="1 6">Multi-pass membrane protein</topology>
    </subcellularLocation>
</comment>
<gene>
    <name evidence="8" type="ORF">CRENBAI_016694</name>
</gene>
<evidence type="ECO:0000313" key="9">
    <source>
        <dbReference type="Proteomes" id="UP001311232"/>
    </source>
</evidence>
<keyword evidence="4 6" id="KW-1133">Transmembrane helix</keyword>
<dbReference type="Pfam" id="PF00375">
    <property type="entry name" value="SDF"/>
    <property type="match status" value="1"/>
</dbReference>
<keyword evidence="5 6" id="KW-0472">Membrane</keyword>
<evidence type="ECO:0000256" key="4">
    <source>
        <dbReference type="ARBA" id="ARBA00022989"/>
    </source>
</evidence>